<proteinExistence type="inferred from homology"/>
<dbReference type="InterPro" id="IPR036390">
    <property type="entry name" value="WH_DNA-bd_sf"/>
</dbReference>
<accession>A0A857JBJ0</accession>
<dbReference type="Proteomes" id="UP000464787">
    <property type="component" value="Chromosome"/>
</dbReference>
<evidence type="ECO:0000259" key="5">
    <source>
        <dbReference type="PROSITE" id="PS50931"/>
    </source>
</evidence>
<dbReference type="InterPro" id="IPR005119">
    <property type="entry name" value="LysR_subst-bd"/>
</dbReference>
<evidence type="ECO:0000256" key="4">
    <source>
        <dbReference type="ARBA" id="ARBA00023163"/>
    </source>
</evidence>
<dbReference type="Pfam" id="PF00126">
    <property type="entry name" value="HTH_1"/>
    <property type="match status" value="1"/>
</dbReference>
<dbReference type="AlphaFoldDB" id="A0A857JBJ0"/>
<dbReference type="GO" id="GO:0000976">
    <property type="term" value="F:transcription cis-regulatory region binding"/>
    <property type="evidence" value="ECO:0007669"/>
    <property type="project" value="TreeGrafter"/>
</dbReference>
<dbReference type="RefSeq" id="WP_160554240.1">
    <property type="nucleotide sequence ID" value="NZ_CP047650.1"/>
</dbReference>
<dbReference type="SUPFAM" id="SSF46785">
    <property type="entry name" value="Winged helix' DNA-binding domain"/>
    <property type="match status" value="1"/>
</dbReference>
<evidence type="ECO:0000313" key="7">
    <source>
        <dbReference type="Proteomes" id="UP000464787"/>
    </source>
</evidence>
<dbReference type="KEGG" id="xyk:GT347_22095"/>
<gene>
    <name evidence="6" type="ORF">GT347_22095</name>
</gene>
<keyword evidence="2" id="KW-0805">Transcription regulation</keyword>
<dbReference type="Gene3D" id="3.40.190.10">
    <property type="entry name" value="Periplasmic binding protein-like II"/>
    <property type="match status" value="2"/>
</dbReference>
<reference evidence="6 7" key="1">
    <citation type="submission" date="2020-01" db="EMBL/GenBank/DDBJ databases">
        <title>Genome sequencing of strain KACC 21265.</title>
        <authorList>
            <person name="Heo J."/>
            <person name="Kim S.-J."/>
            <person name="Kim J.-S."/>
            <person name="Hong S.-B."/>
            <person name="Kwon S.-W."/>
        </authorList>
    </citation>
    <scope>NUCLEOTIDE SEQUENCE [LARGE SCALE GENOMIC DNA]</scope>
    <source>
        <strain evidence="6 7">KACC 21265</strain>
    </source>
</reference>
<dbReference type="GO" id="GO:0003700">
    <property type="term" value="F:DNA-binding transcription factor activity"/>
    <property type="evidence" value="ECO:0007669"/>
    <property type="project" value="InterPro"/>
</dbReference>
<dbReference type="PANTHER" id="PTHR30126">
    <property type="entry name" value="HTH-TYPE TRANSCRIPTIONAL REGULATOR"/>
    <property type="match status" value="1"/>
</dbReference>
<dbReference type="FunFam" id="1.10.10.10:FF:000001">
    <property type="entry name" value="LysR family transcriptional regulator"/>
    <property type="match status" value="1"/>
</dbReference>
<dbReference type="SUPFAM" id="SSF53850">
    <property type="entry name" value="Periplasmic binding protein-like II"/>
    <property type="match status" value="1"/>
</dbReference>
<keyword evidence="4" id="KW-0804">Transcription</keyword>
<dbReference type="Pfam" id="PF03466">
    <property type="entry name" value="LysR_substrate"/>
    <property type="match status" value="1"/>
</dbReference>
<evidence type="ECO:0000256" key="2">
    <source>
        <dbReference type="ARBA" id="ARBA00023015"/>
    </source>
</evidence>
<feature type="domain" description="HTH lysR-type" evidence="5">
    <location>
        <begin position="1"/>
        <end position="58"/>
    </location>
</feature>
<evidence type="ECO:0000256" key="3">
    <source>
        <dbReference type="ARBA" id="ARBA00023125"/>
    </source>
</evidence>
<dbReference type="InterPro" id="IPR000847">
    <property type="entry name" value="LysR_HTH_N"/>
</dbReference>
<dbReference type="CDD" id="cd05466">
    <property type="entry name" value="PBP2_LTTR_substrate"/>
    <property type="match status" value="1"/>
</dbReference>
<dbReference type="PROSITE" id="PS50931">
    <property type="entry name" value="HTH_LYSR"/>
    <property type="match status" value="1"/>
</dbReference>
<keyword evidence="3" id="KW-0238">DNA-binding</keyword>
<name>A0A857JBJ0_9BURK</name>
<keyword evidence="7" id="KW-1185">Reference proteome</keyword>
<sequence>MTFKQLEALFWIAQLGGFSQAAQKLHTSQSAVSKRVQELEEFFETPLFDRSQRAARLTEKGEEMFVLAKKLLAQRDSAIEQFSRPEVLERRLRLGITELTAMTWLPRLIETIRDLYPKVVIEPTVDSSPHLRDQLLAGELDLVVVPDAFGDSRMTSTRIGQVAHAWLCRPGLIATDRAWRLHELAQYRMLVQGPQSGTGRVYDAWLKEQGAEPRDPIQVSNLVAMLGLVMSGLGVTYLPHQCLAPLIAAGMLSAIEVTPQLPPMHYVAMHKVEQRSTLVTAVVMLAQECCDFGAMFQGLGQTMAHRGKVAGLER</sequence>
<dbReference type="PANTHER" id="PTHR30126:SF77">
    <property type="entry name" value="TRANSCRIPTIONAL REGULATORY PROTEIN"/>
    <property type="match status" value="1"/>
</dbReference>
<organism evidence="6 7">
    <name type="scientific">Xylophilus rhododendri</name>
    <dbReference type="NCBI Taxonomy" id="2697032"/>
    <lineage>
        <taxon>Bacteria</taxon>
        <taxon>Pseudomonadati</taxon>
        <taxon>Pseudomonadota</taxon>
        <taxon>Betaproteobacteria</taxon>
        <taxon>Burkholderiales</taxon>
        <taxon>Xylophilus</taxon>
    </lineage>
</organism>
<comment type="similarity">
    <text evidence="1">Belongs to the LysR transcriptional regulatory family.</text>
</comment>
<protein>
    <submittedName>
        <fullName evidence="6">LysR family transcriptional regulator</fullName>
    </submittedName>
</protein>
<dbReference type="Gene3D" id="1.10.10.10">
    <property type="entry name" value="Winged helix-like DNA-binding domain superfamily/Winged helix DNA-binding domain"/>
    <property type="match status" value="1"/>
</dbReference>
<evidence type="ECO:0000313" key="6">
    <source>
        <dbReference type="EMBL" id="QHJ00430.1"/>
    </source>
</evidence>
<dbReference type="PRINTS" id="PR00039">
    <property type="entry name" value="HTHLYSR"/>
</dbReference>
<dbReference type="InterPro" id="IPR036388">
    <property type="entry name" value="WH-like_DNA-bd_sf"/>
</dbReference>
<dbReference type="EMBL" id="CP047650">
    <property type="protein sequence ID" value="QHJ00430.1"/>
    <property type="molecule type" value="Genomic_DNA"/>
</dbReference>
<evidence type="ECO:0000256" key="1">
    <source>
        <dbReference type="ARBA" id="ARBA00009437"/>
    </source>
</evidence>